<dbReference type="EMBL" id="BJYG01000004">
    <property type="protein sequence ID" value="GEN62316.1"/>
    <property type="molecule type" value="Genomic_DNA"/>
</dbReference>
<dbReference type="GO" id="GO:0000976">
    <property type="term" value="F:transcription cis-regulatory region binding"/>
    <property type="evidence" value="ECO:0007669"/>
    <property type="project" value="TreeGrafter"/>
</dbReference>
<proteinExistence type="predicted"/>
<feature type="domain" description="HTH tetR-type" evidence="4">
    <location>
        <begin position="21"/>
        <end position="81"/>
    </location>
</feature>
<feature type="compositionally biased region" description="Pro residues" evidence="3">
    <location>
        <begin position="207"/>
        <end position="216"/>
    </location>
</feature>
<name>A0A511XH87_9PROT</name>
<dbReference type="InterPro" id="IPR001647">
    <property type="entry name" value="HTH_TetR"/>
</dbReference>
<evidence type="ECO:0000313" key="5">
    <source>
        <dbReference type="EMBL" id="GEN62316.1"/>
    </source>
</evidence>
<dbReference type="Proteomes" id="UP000321746">
    <property type="component" value="Unassembled WGS sequence"/>
</dbReference>
<dbReference type="RefSeq" id="WP_146885764.1">
    <property type="nucleotide sequence ID" value="NZ_BJYG01000004.1"/>
</dbReference>
<evidence type="ECO:0000256" key="2">
    <source>
        <dbReference type="PROSITE-ProRule" id="PRU00335"/>
    </source>
</evidence>
<keyword evidence="6" id="KW-1185">Reference proteome</keyword>
<dbReference type="Gene3D" id="1.10.357.10">
    <property type="entry name" value="Tetracycline Repressor, domain 2"/>
    <property type="match status" value="1"/>
</dbReference>
<reference evidence="5 6" key="1">
    <citation type="submission" date="2019-07" db="EMBL/GenBank/DDBJ databases">
        <title>Whole genome shotgun sequence of Acetobacter oeni NBRC 105207.</title>
        <authorList>
            <person name="Hosoyama A."/>
            <person name="Uohara A."/>
            <person name="Ohji S."/>
            <person name="Ichikawa N."/>
        </authorList>
    </citation>
    <scope>NUCLEOTIDE SEQUENCE [LARGE SCALE GENOMIC DNA]</scope>
    <source>
        <strain evidence="5 6">NBRC 105207</strain>
    </source>
</reference>
<accession>A0A511XH87</accession>
<organism evidence="5 6">
    <name type="scientific">Acetobacter oeni</name>
    <dbReference type="NCBI Taxonomy" id="304077"/>
    <lineage>
        <taxon>Bacteria</taxon>
        <taxon>Pseudomonadati</taxon>
        <taxon>Pseudomonadota</taxon>
        <taxon>Alphaproteobacteria</taxon>
        <taxon>Acetobacterales</taxon>
        <taxon>Acetobacteraceae</taxon>
        <taxon>Acetobacter</taxon>
    </lineage>
</organism>
<evidence type="ECO:0000256" key="1">
    <source>
        <dbReference type="ARBA" id="ARBA00023125"/>
    </source>
</evidence>
<evidence type="ECO:0000259" key="4">
    <source>
        <dbReference type="PROSITE" id="PS50977"/>
    </source>
</evidence>
<comment type="caution">
    <text evidence="5">The sequence shown here is derived from an EMBL/GenBank/DDBJ whole genome shotgun (WGS) entry which is preliminary data.</text>
</comment>
<feature type="DNA-binding region" description="H-T-H motif" evidence="2">
    <location>
        <begin position="44"/>
        <end position="63"/>
    </location>
</feature>
<dbReference type="OrthoDB" id="9808189at2"/>
<evidence type="ECO:0000313" key="6">
    <source>
        <dbReference type="Proteomes" id="UP000321746"/>
    </source>
</evidence>
<dbReference type="SUPFAM" id="SSF46689">
    <property type="entry name" value="Homeodomain-like"/>
    <property type="match status" value="1"/>
</dbReference>
<dbReference type="PROSITE" id="PS50977">
    <property type="entry name" value="HTH_TETR_2"/>
    <property type="match status" value="1"/>
</dbReference>
<sequence length="230" mass="25233">MDSNSSSEKRTALLPQREGGRQRVEALLKAASDLIAERGYEATTMADIAARADTRIGSLYRFFPGKDAIADTLLQRHIKVLGDECGALEKRAENITPEDLADLLLTLLVTLYPRIRSLPTLLSARTDRTEIRDRSRALALDGIAGALRVCAPRLDQETARNIAAVILNNMKTMLGMTLGEVPATPGAPDELQRMNRLYLSSRLTPYRDPPPAPGKPGPEKKNPRPEQQPA</sequence>
<protein>
    <recommendedName>
        <fullName evidence="4">HTH tetR-type domain-containing protein</fullName>
    </recommendedName>
</protein>
<feature type="region of interest" description="Disordered" evidence="3">
    <location>
        <begin position="197"/>
        <end position="230"/>
    </location>
</feature>
<dbReference type="PRINTS" id="PR00455">
    <property type="entry name" value="HTHTETR"/>
</dbReference>
<evidence type="ECO:0000256" key="3">
    <source>
        <dbReference type="SAM" id="MobiDB-lite"/>
    </source>
</evidence>
<dbReference type="InterPro" id="IPR009057">
    <property type="entry name" value="Homeodomain-like_sf"/>
</dbReference>
<dbReference type="AlphaFoldDB" id="A0A511XH87"/>
<dbReference type="PANTHER" id="PTHR30055">
    <property type="entry name" value="HTH-TYPE TRANSCRIPTIONAL REGULATOR RUTR"/>
    <property type="match status" value="1"/>
</dbReference>
<keyword evidence="1 2" id="KW-0238">DNA-binding</keyword>
<dbReference type="InterPro" id="IPR050109">
    <property type="entry name" value="HTH-type_TetR-like_transc_reg"/>
</dbReference>
<dbReference type="GO" id="GO:0003700">
    <property type="term" value="F:DNA-binding transcription factor activity"/>
    <property type="evidence" value="ECO:0007669"/>
    <property type="project" value="TreeGrafter"/>
</dbReference>
<gene>
    <name evidence="5" type="ORF">AOE01nite_05400</name>
</gene>
<dbReference type="PANTHER" id="PTHR30055:SF226">
    <property type="entry name" value="HTH-TYPE TRANSCRIPTIONAL REGULATOR PKSA"/>
    <property type="match status" value="1"/>
</dbReference>
<dbReference type="Pfam" id="PF00440">
    <property type="entry name" value="TetR_N"/>
    <property type="match status" value="1"/>
</dbReference>